<name>A0ABQ2V4D1_9ACTN</name>
<evidence type="ECO:0000313" key="2">
    <source>
        <dbReference type="Proteomes" id="UP000654471"/>
    </source>
</evidence>
<sequence>MAGRRILAGVVAEDRGLQAAGAEIVQEGAGGVLAACGHFARCGEQLPYGEQEMAEEWGSYRADAYAGGCRGGTRGAIGVDEELVDSRKDGAGAGQYQLTERRR</sequence>
<gene>
    <name evidence="1" type="ORF">GCM10010211_32350</name>
</gene>
<comment type="caution">
    <text evidence="1">The sequence shown here is derived from an EMBL/GenBank/DDBJ whole genome shotgun (WGS) entry which is preliminary data.</text>
</comment>
<reference evidence="2" key="1">
    <citation type="journal article" date="2019" name="Int. J. Syst. Evol. Microbiol.">
        <title>The Global Catalogue of Microorganisms (GCM) 10K type strain sequencing project: providing services to taxonomists for standard genome sequencing and annotation.</title>
        <authorList>
            <consortium name="The Broad Institute Genomics Platform"/>
            <consortium name="The Broad Institute Genome Sequencing Center for Infectious Disease"/>
            <person name="Wu L."/>
            <person name="Ma J."/>
        </authorList>
    </citation>
    <scope>NUCLEOTIDE SEQUENCE [LARGE SCALE GENOMIC DNA]</scope>
    <source>
        <strain evidence="2">JCM 3399</strain>
    </source>
</reference>
<accession>A0ABQ2V4D1</accession>
<dbReference type="EMBL" id="BMRP01000010">
    <property type="protein sequence ID" value="GGU64795.1"/>
    <property type="molecule type" value="Genomic_DNA"/>
</dbReference>
<dbReference type="Proteomes" id="UP000654471">
    <property type="component" value="Unassembled WGS sequence"/>
</dbReference>
<keyword evidence="2" id="KW-1185">Reference proteome</keyword>
<organism evidence="1 2">
    <name type="scientific">Streptomyces albospinus</name>
    <dbReference type="NCBI Taxonomy" id="285515"/>
    <lineage>
        <taxon>Bacteria</taxon>
        <taxon>Bacillati</taxon>
        <taxon>Actinomycetota</taxon>
        <taxon>Actinomycetes</taxon>
        <taxon>Kitasatosporales</taxon>
        <taxon>Streptomycetaceae</taxon>
        <taxon>Streptomyces</taxon>
    </lineage>
</organism>
<proteinExistence type="predicted"/>
<evidence type="ECO:0000313" key="1">
    <source>
        <dbReference type="EMBL" id="GGU64795.1"/>
    </source>
</evidence>
<protein>
    <submittedName>
        <fullName evidence="1">Uncharacterized protein</fullName>
    </submittedName>
</protein>